<evidence type="ECO:0000256" key="4">
    <source>
        <dbReference type="ARBA" id="ARBA00023125"/>
    </source>
</evidence>
<keyword evidence="3" id="KW-0731">Sigma factor</keyword>
<dbReference type="GO" id="GO:0016987">
    <property type="term" value="F:sigma factor activity"/>
    <property type="evidence" value="ECO:0007669"/>
    <property type="project" value="UniProtKB-KW"/>
</dbReference>
<gene>
    <name evidence="8" type="ORF">JFP838_05930</name>
</gene>
<dbReference type="AlphaFoldDB" id="A0A127EH97"/>
<dbReference type="NCBIfam" id="TIGR02937">
    <property type="entry name" value="sigma70-ECF"/>
    <property type="match status" value="1"/>
</dbReference>
<reference evidence="8 9" key="1">
    <citation type="journal article" date="2016" name="PLoS ONE">
        <title>Plasmid Characterization and Chromosome Analysis of Two netF+ Clostridium perfringens Isolates Associated with Foal and Canine Necrotizing Enteritis.</title>
        <authorList>
            <person name="Mehdizadeh Gohari I."/>
            <person name="Kropinski A.M."/>
            <person name="Weese S.J."/>
            <person name="Parreira V.R."/>
            <person name="Whitehead A.E."/>
            <person name="Boerlin P."/>
            <person name="Prescott J.F."/>
        </authorList>
    </citation>
    <scope>NUCLEOTIDE SEQUENCE [LARGE SCALE GENOMIC DNA]</scope>
    <source>
        <strain evidence="8 9">JP838</strain>
    </source>
</reference>
<evidence type="ECO:0000256" key="3">
    <source>
        <dbReference type="ARBA" id="ARBA00023082"/>
    </source>
</evidence>
<dbReference type="PANTHER" id="PTHR43133">
    <property type="entry name" value="RNA POLYMERASE ECF-TYPE SIGMA FACTO"/>
    <property type="match status" value="1"/>
</dbReference>
<evidence type="ECO:0000313" key="9">
    <source>
        <dbReference type="Proteomes" id="UP000070260"/>
    </source>
</evidence>
<feature type="domain" description="RNA polymerase sigma-70 region 2" evidence="6">
    <location>
        <begin position="37"/>
        <end position="98"/>
    </location>
</feature>
<protein>
    <submittedName>
        <fullName evidence="8">RNA polymerase sigma-70 factor</fullName>
    </submittedName>
</protein>
<evidence type="ECO:0000256" key="1">
    <source>
        <dbReference type="ARBA" id="ARBA00010641"/>
    </source>
</evidence>
<dbReference type="InterPro" id="IPR013324">
    <property type="entry name" value="RNA_pol_sigma_r3/r4-like"/>
</dbReference>
<dbReference type="Proteomes" id="UP000070260">
    <property type="component" value="Chromosome"/>
</dbReference>
<organism evidence="8 9">
    <name type="scientific">Clostridium perfringens</name>
    <dbReference type="NCBI Taxonomy" id="1502"/>
    <lineage>
        <taxon>Bacteria</taxon>
        <taxon>Bacillati</taxon>
        <taxon>Bacillota</taxon>
        <taxon>Clostridia</taxon>
        <taxon>Eubacteriales</taxon>
        <taxon>Clostridiaceae</taxon>
        <taxon>Clostridium</taxon>
    </lineage>
</organism>
<keyword evidence="5" id="KW-0804">Transcription</keyword>
<evidence type="ECO:0000256" key="5">
    <source>
        <dbReference type="ARBA" id="ARBA00023163"/>
    </source>
</evidence>
<dbReference type="InterPro" id="IPR013249">
    <property type="entry name" value="RNA_pol_sigma70_r4_t2"/>
</dbReference>
<feature type="domain" description="RNA polymerase sigma factor 70 region 4 type 2" evidence="7">
    <location>
        <begin position="133"/>
        <end position="183"/>
    </location>
</feature>
<proteinExistence type="inferred from homology"/>
<dbReference type="RefSeq" id="WP_061427288.1">
    <property type="nucleotide sequence ID" value="NZ_CATNZO010000001.1"/>
</dbReference>
<evidence type="ECO:0000313" key="8">
    <source>
        <dbReference type="EMBL" id="AMN35307.1"/>
    </source>
</evidence>
<keyword evidence="2" id="KW-0805">Transcription regulation</keyword>
<dbReference type="Pfam" id="PF04542">
    <property type="entry name" value="Sigma70_r2"/>
    <property type="match status" value="1"/>
</dbReference>
<accession>A0A127EH97</accession>
<dbReference type="InterPro" id="IPR036388">
    <property type="entry name" value="WH-like_DNA-bd_sf"/>
</dbReference>
<dbReference type="Pfam" id="PF08281">
    <property type="entry name" value="Sigma70_r4_2"/>
    <property type="match status" value="1"/>
</dbReference>
<dbReference type="InterPro" id="IPR014284">
    <property type="entry name" value="RNA_pol_sigma-70_dom"/>
</dbReference>
<dbReference type="SUPFAM" id="SSF88946">
    <property type="entry name" value="Sigma2 domain of RNA polymerase sigma factors"/>
    <property type="match status" value="1"/>
</dbReference>
<sequence>MNFTEDGGVRRINEKKLITLIKKNNDKKAAGEIVKFYYKEIFAYVFRQTSNEELSKDLTQEIFISMLKSLGGFDDEKASFRTWLYKIASNKIIDNYRSTYYKYVTVVDEFEEGLVGYENDLEESFQLKEDAKEILEIINTLNTSIQQILRLKIFGGMTFLEIASLIDMSESTVKTKYYSSIKKIKKILEVKKNEQRKRGV</sequence>
<dbReference type="Gene3D" id="1.10.10.10">
    <property type="entry name" value="Winged helix-like DNA-binding domain superfamily/Winged helix DNA-binding domain"/>
    <property type="match status" value="1"/>
</dbReference>
<keyword evidence="4" id="KW-0238">DNA-binding</keyword>
<evidence type="ECO:0000259" key="7">
    <source>
        <dbReference type="Pfam" id="PF08281"/>
    </source>
</evidence>
<dbReference type="EMBL" id="CP010994">
    <property type="protein sequence ID" value="AMN35307.1"/>
    <property type="molecule type" value="Genomic_DNA"/>
</dbReference>
<dbReference type="InterPro" id="IPR013325">
    <property type="entry name" value="RNA_pol_sigma_r2"/>
</dbReference>
<dbReference type="InterPro" id="IPR039425">
    <property type="entry name" value="RNA_pol_sigma-70-like"/>
</dbReference>
<dbReference type="PANTHER" id="PTHR43133:SF8">
    <property type="entry name" value="RNA POLYMERASE SIGMA FACTOR HI_1459-RELATED"/>
    <property type="match status" value="1"/>
</dbReference>
<dbReference type="OrthoDB" id="9784984at2"/>
<dbReference type="Gene3D" id="1.10.1740.10">
    <property type="match status" value="1"/>
</dbReference>
<evidence type="ECO:0000259" key="6">
    <source>
        <dbReference type="Pfam" id="PF04542"/>
    </source>
</evidence>
<comment type="similarity">
    <text evidence="1">Belongs to the sigma-70 factor family. ECF subfamily.</text>
</comment>
<dbReference type="GO" id="GO:0006352">
    <property type="term" value="P:DNA-templated transcription initiation"/>
    <property type="evidence" value="ECO:0007669"/>
    <property type="project" value="InterPro"/>
</dbReference>
<dbReference type="SUPFAM" id="SSF88659">
    <property type="entry name" value="Sigma3 and sigma4 domains of RNA polymerase sigma factors"/>
    <property type="match status" value="1"/>
</dbReference>
<dbReference type="GO" id="GO:0003677">
    <property type="term" value="F:DNA binding"/>
    <property type="evidence" value="ECO:0007669"/>
    <property type="project" value="UniProtKB-KW"/>
</dbReference>
<evidence type="ECO:0000256" key="2">
    <source>
        <dbReference type="ARBA" id="ARBA00023015"/>
    </source>
</evidence>
<dbReference type="InterPro" id="IPR007627">
    <property type="entry name" value="RNA_pol_sigma70_r2"/>
</dbReference>
<dbReference type="PATRIC" id="fig|1502.177.peg.1195"/>
<name>A0A127EH97_CLOPF</name>